<feature type="repeat" description="TPR" evidence="3">
    <location>
        <begin position="492"/>
        <end position="525"/>
    </location>
</feature>
<keyword evidence="2 3" id="KW-0802">TPR repeat</keyword>
<sequence length="819" mass="91290">MGALAGAVDPVPVAQAADRMRAAVGARMRSHEDVRLVLDPVGRLTPVFLEDLAGAASGQPWMVLIFDVYERSGPALHDWLCAVAVAESTVELPLNVQIVVSGQGPLTPLCWEAARDLTVEVPLDVFTEAEARTLLAHQVISDEQVVEVILRLSGRLPVLVHMLAQSRPRSAGDVDDPSGTAVGRFLKWGRDPARRAAASLCALPLQFDEDVYRRTVLDESAAPYSWIRTLAFVSDRNGQCRYHHVVRASMLRLQRAQSPARWRAGHEALAEIHRERREARETDSSADDHWEDVEWRTHCLNETYHRLCADPQRALPRALLETAQSCELRDGSARRWAQMILQAGQDTDDVRLTEWGRRLTEASGEAQTVDAVLVLDTLLGHPGLTTGGKASTRAVRGQAHLDAHRPEQALADFTAALTLEPQRSSFFIDRAFTHIRLNRHDEALGDMDRAVRLDPDSSWVYLCRGHARRWAGDPEGAVEDFTTVIGLDPEHDVAWAMRGNLLRLNERYEEALADLDRALAIDPRYGWAYYERSRCLRMLDRWDETIRDLRRYVEVVPDDVWGRVGLADTLLSTGRYAQALEEIDSALAATGEDRADEAAWPHAIRAWALHSLGQDTEALVALERAETRDDPRAEIFTQRGWLLWEAGRLDEAEAAFDRALSSSPSYPWSLAGRGVVQLYGRRYEEATDPLAKAFAIQFGLSESDAEIDLARPVVALLQDHLPANREAITAAVRLIAQLAWQQQWPGLARQIASVLALRPSPRLLLGAARLLLQIVTVLNARPEQGDSRRIAWSLRFLGPVQRILDRLPEAGRRSQGGNG</sequence>
<evidence type="ECO:0000256" key="1">
    <source>
        <dbReference type="ARBA" id="ARBA00022737"/>
    </source>
</evidence>
<keyword evidence="1" id="KW-0677">Repeat</keyword>
<keyword evidence="5" id="KW-1185">Reference proteome</keyword>
<evidence type="ECO:0000256" key="2">
    <source>
        <dbReference type="ARBA" id="ARBA00022803"/>
    </source>
</evidence>
<dbReference type="InterPro" id="IPR019734">
    <property type="entry name" value="TPR_rpt"/>
</dbReference>
<comment type="caution">
    <text evidence="4">The sequence shown here is derived from an EMBL/GenBank/DDBJ whole genome shotgun (WGS) entry which is preliminary data.</text>
</comment>
<dbReference type="Proteomes" id="UP001601976">
    <property type="component" value="Unassembled WGS sequence"/>
</dbReference>
<dbReference type="SMART" id="SM00028">
    <property type="entry name" value="TPR"/>
    <property type="match status" value="8"/>
</dbReference>
<dbReference type="EMBL" id="JBIAPK010000012">
    <property type="protein sequence ID" value="MFF3342976.1"/>
    <property type="molecule type" value="Genomic_DNA"/>
</dbReference>
<dbReference type="PROSITE" id="PS50005">
    <property type="entry name" value="TPR"/>
    <property type="match status" value="5"/>
</dbReference>
<name>A0ABW6RN68_9ACTN</name>
<dbReference type="Pfam" id="PF13432">
    <property type="entry name" value="TPR_16"/>
    <property type="match status" value="2"/>
</dbReference>
<dbReference type="SUPFAM" id="SSF48452">
    <property type="entry name" value="TPR-like"/>
    <property type="match status" value="2"/>
</dbReference>
<dbReference type="InterPro" id="IPR050498">
    <property type="entry name" value="Ycf3"/>
</dbReference>
<evidence type="ECO:0000256" key="3">
    <source>
        <dbReference type="PROSITE-ProRule" id="PRU00339"/>
    </source>
</evidence>
<protein>
    <submittedName>
        <fullName evidence="4">Tetratricopeptide repeat protein</fullName>
    </submittedName>
</protein>
<dbReference type="PANTHER" id="PTHR44858:SF1">
    <property type="entry name" value="UDP-N-ACETYLGLUCOSAMINE--PEPTIDE N-ACETYLGLUCOSAMINYLTRANSFERASE SPINDLY-RELATED"/>
    <property type="match status" value="1"/>
</dbReference>
<dbReference type="Pfam" id="PF00515">
    <property type="entry name" value="TPR_1"/>
    <property type="match status" value="1"/>
</dbReference>
<reference evidence="4 5" key="1">
    <citation type="submission" date="2024-10" db="EMBL/GenBank/DDBJ databases">
        <title>The Natural Products Discovery Center: Release of the First 8490 Sequenced Strains for Exploring Actinobacteria Biosynthetic Diversity.</title>
        <authorList>
            <person name="Kalkreuter E."/>
            <person name="Kautsar S.A."/>
            <person name="Yang D."/>
            <person name="Bader C.D."/>
            <person name="Teijaro C.N."/>
            <person name="Fluegel L."/>
            <person name="Davis C.M."/>
            <person name="Simpson J.R."/>
            <person name="Lauterbach L."/>
            <person name="Steele A.D."/>
            <person name="Gui C."/>
            <person name="Meng S."/>
            <person name="Li G."/>
            <person name="Viehrig K."/>
            <person name="Ye F."/>
            <person name="Su P."/>
            <person name="Kiefer A.F."/>
            <person name="Nichols A."/>
            <person name="Cepeda A.J."/>
            <person name="Yan W."/>
            <person name="Fan B."/>
            <person name="Jiang Y."/>
            <person name="Adhikari A."/>
            <person name="Zheng C.-J."/>
            <person name="Schuster L."/>
            <person name="Cowan T.M."/>
            <person name="Smanski M.J."/>
            <person name="Chevrette M.G."/>
            <person name="De Carvalho L.P.S."/>
            <person name="Shen B."/>
        </authorList>
    </citation>
    <scope>NUCLEOTIDE SEQUENCE [LARGE SCALE GENOMIC DNA]</scope>
    <source>
        <strain evidence="4 5">NPDC003029</strain>
    </source>
</reference>
<evidence type="ECO:0000313" key="5">
    <source>
        <dbReference type="Proteomes" id="UP001601976"/>
    </source>
</evidence>
<accession>A0ABW6RN68</accession>
<proteinExistence type="predicted"/>
<feature type="repeat" description="TPR" evidence="3">
    <location>
        <begin position="458"/>
        <end position="491"/>
    </location>
</feature>
<dbReference type="RefSeq" id="WP_387898235.1">
    <property type="nucleotide sequence ID" value="NZ_JBIAPK010000012.1"/>
</dbReference>
<feature type="repeat" description="TPR" evidence="3">
    <location>
        <begin position="633"/>
        <end position="666"/>
    </location>
</feature>
<organism evidence="4 5">
    <name type="scientific">Streptomyces flavidovirens</name>
    <dbReference type="NCBI Taxonomy" id="67298"/>
    <lineage>
        <taxon>Bacteria</taxon>
        <taxon>Bacillati</taxon>
        <taxon>Actinomycetota</taxon>
        <taxon>Actinomycetes</taxon>
        <taxon>Kitasatosporales</taxon>
        <taxon>Streptomycetaceae</taxon>
        <taxon>Streptomyces</taxon>
    </lineage>
</organism>
<evidence type="ECO:0000313" key="4">
    <source>
        <dbReference type="EMBL" id="MFF3342976.1"/>
    </source>
</evidence>
<gene>
    <name evidence="4" type="ORF">ACFYWW_30350</name>
</gene>
<dbReference type="InterPro" id="IPR011990">
    <property type="entry name" value="TPR-like_helical_dom_sf"/>
</dbReference>
<dbReference type="Gene3D" id="1.25.40.10">
    <property type="entry name" value="Tetratricopeptide repeat domain"/>
    <property type="match status" value="3"/>
</dbReference>
<feature type="repeat" description="TPR" evidence="3">
    <location>
        <begin position="390"/>
        <end position="423"/>
    </location>
</feature>
<dbReference type="PANTHER" id="PTHR44858">
    <property type="entry name" value="TETRATRICOPEPTIDE REPEAT PROTEIN 6"/>
    <property type="match status" value="1"/>
</dbReference>
<feature type="repeat" description="TPR" evidence="3">
    <location>
        <begin position="424"/>
        <end position="457"/>
    </location>
</feature>